<evidence type="ECO:0000313" key="2">
    <source>
        <dbReference type="RefSeq" id="XP_033166598.1"/>
    </source>
</evidence>
<dbReference type="PANTHER" id="PTHR20898">
    <property type="entry name" value="DAEDALUS ON 3-RELATED-RELATED"/>
    <property type="match status" value="1"/>
</dbReference>
<evidence type="ECO:0000313" key="1">
    <source>
        <dbReference type="Proteomes" id="UP000515162"/>
    </source>
</evidence>
<protein>
    <submittedName>
        <fullName evidence="2">Uncharacterized protein LOC117145160</fullName>
    </submittedName>
</protein>
<keyword evidence="1" id="KW-1185">Reference proteome</keyword>
<name>A0A6P8KCP1_DROMA</name>
<dbReference type="AlphaFoldDB" id="A0A6P8KCP1"/>
<gene>
    <name evidence="2" type="primary">LOC117145160</name>
</gene>
<proteinExistence type="predicted"/>
<dbReference type="SMART" id="SM00697">
    <property type="entry name" value="DM8"/>
    <property type="match status" value="1"/>
</dbReference>
<organism evidence="1 2">
    <name type="scientific">Drosophila mauritiana</name>
    <name type="common">Fruit fly</name>
    <dbReference type="NCBI Taxonomy" id="7226"/>
    <lineage>
        <taxon>Eukaryota</taxon>
        <taxon>Metazoa</taxon>
        <taxon>Ecdysozoa</taxon>
        <taxon>Arthropoda</taxon>
        <taxon>Hexapoda</taxon>
        <taxon>Insecta</taxon>
        <taxon>Pterygota</taxon>
        <taxon>Neoptera</taxon>
        <taxon>Endopterygota</taxon>
        <taxon>Diptera</taxon>
        <taxon>Brachycera</taxon>
        <taxon>Muscomorpha</taxon>
        <taxon>Ephydroidea</taxon>
        <taxon>Drosophilidae</taxon>
        <taxon>Drosophila</taxon>
        <taxon>Sophophora</taxon>
    </lineage>
</organism>
<dbReference type="InterPro" id="IPR010512">
    <property type="entry name" value="DUF1091"/>
</dbReference>
<dbReference type="GeneID" id="117145160"/>
<dbReference type="PANTHER" id="PTHR20898:SF0">
    <property type="entry name" value="DAEDALUS ON 3-RELATED"/>
    <property type="match status" value="1"/>
</dbReference>
<dbReference type="Pfam" id="PF06477">
    <property type="entry name" value="DUF1091"/>
    <property type="match status" value="1"/>
</dbReference>
<dbReference type="Proteomes" id="UP000515162">
    <property type="component" value="Chromosome 3R"/>
</dbReference>
<accession>A0A6P8KCP1</accession>
<dbReference type="RefSeq" id="XP_033166598.1">
    <property type="nucleotide sequence ID" value="XM_033310707.1"/>
</dbReference>
<sequence>MIWICLVVDKMGTVSNVLYLVLFFRIALELGSINASRFKFTNFVCDSVNETWLAVHQCRLKAIRRGTTTLSFNGTVLKKVSKFRVHGQIFKRANGFKPWLYNISFDGCRFLRKPYEPPVIIVFNLLKSFSNLNFTCPYMGPVYIMGLHIIGEQIPVPLPTGEYLIQIKWYIGKTLFLSTGIRFAFEENFSSY</sequence>
<reference evidence="2" key="1">
    <citation type="submission" date="2025-08" db="UniProtKB">
        <authorList>
            <consortium name="RefSeq"/>
        </authorList>
    </citation>
    <scope>IDENTIFICATION</scope>
    <source>
        <strain evidence="2">Mau12</strain>
        <tissue evidence="2">Whole Body</tissue>
    </source>
</reference>